<protein>
    <submittedName>
        <fullName evidence="1">Uncharacterized protein MANES_01G075100</fullName>
    </submittedName>
</protein>
<proteinExistence type="predicted"/>
<accession>A0A2P2JUX6</accession>
<dbReference type="Gene3D" id="1.10.260.100">
    <property type="match status" value="1"/>
</dbReference>
<sequence>MQDPEVQNILSDPVMRQVC</sequence>
<organism evidence="1">
    <name type="scientific">Rhizophora mucronata</name>
    <name type="common">Asiatic mangrove</name>
    <dbReference type="NCBI Taxonomy" id="61149"/>
    <lineage>
        <taxon>Eukaryota</taxon>
        <taxon>Viridiplantae</taxon>
        <taxon>Streptophyta</taxon>
        <taxon>Embryophyta</taxon>
        <taxon>Tracheophyta</taxon>
        <taxon>Spermatophyta</taxon>
        <taxon>Magnoliopsida</taxon>
        <taxon>eudicotyledons</taxon>
        <taxon>Gunneridae</taxon>
        <taxon>Pentapetalae</taxon>
        <taxon>rosids</taxon>
        <taxon>fabids</taxon>
        <taxon>Malpighiales</taxon>
        <taxon>Rhizophoraceae</taxon>
        <taxon>Rhizophora</taxon>
    </lineage>
</organism>
<name>A0A2P2JUX6_RHIMU</name>
<evidence type="ECO:0000313" key="1">
    <source>
        <dbReference type="EMBL" id="MBW97277.1"/>
    </source>
</evidence>
<dbReference type="EMBL" id="GGEC01016794">
    <property type="protein sequence ID" value="MBW97277.1"/>
    <property type="molecule type" value="Transcribed_RNA"/>
</dbReference>
<reference evidence="1" key="1">
    <citation type="submission" date="2018-02" db="EMBL/GenBank/DDBJ databases">
        <title>Rhizophora mucronata_Transcriptome.</title>
        <authorList>
            <person name="Meera S.P."/>
            <person name="Sreeshan A."/>
            <person name="Augustine A."/>
        </authorList>
    </citation>
    <scope>NUCLEOTIDE SEQUENCE</scope>
    <source>
        <tissue evidence="1">Leaf</tissue>
    </source>
</reference>
<dbReference type="AlphaFoldDB" id="A0A2P2JUX6"/>